<feature type="transmembrane region" description="Helical" evidence="7">
    <location>
        <begin position="93"/>
        <end position="114"/>
    </location>
</feature>
<keyword evidence="3" id="KW-1003">Cell membrane</keyword>
<dbReference type="PANTHER" id="PTHR43663">
    <property type="entry name" value="CHROMATE TRANSPORT PROTEIN-RELATED"/>
    <property type="match status" value="1"/>
</dbReference>
<dbReference type="InterPro" id="IPR003370">
    <property type="entry name" value="Chromate_transpt"/>
</dbReference>
<keyword evidence="5 7" id="KW-1133">Transmembrane helix</keyword>
<evidence type="ECO:0000313" key="10">
    <source>
        <dbReference type="Proteomes" id="UP000494162"/>
    </source>
</evidence>
<feature type="transmembrane region" description="Helical" evidence="7">
    <location>
        <begin position="333"/>
        <end position="353"/>
    </location>
</feature>
<comment type="similarity">
    <text evidence="2">Belongs to the chromate ion transporter (CHR) (TC 2.A.51) family.</text>
</comment>
<evidence type="ECO:0000256" key="2">
    <source>
        <dbReference type="ARBA" id="ARBA00005262"/>
    </source>
</evidence>
<dbReference type="GO" id="GO:0015109">
    <property type="term" value="F:chromate transmembrane transporter activity"/>
    <property type="evidence" value="ECO:0007669"/>
    <property type="project" value="InterPro"/>
</dbReference>
<feature type="transmembrane region" description="Helical" evidence="7">
    <location>
        <begin position="160"/>
        <end position="179"/>
    </location>
</feature>
<organism evidence="9 10">
    <name type="scientific">Burkholderia pseudomultivorans</name>
    <dbReference type="NCBI Taxonomy" id="1207504"/>
    <lineage>
        <taxon>Bacteria</taxon>
        <taxon>Pseudomonadati</taxon>
        <taxon>Pseudomonadota</taxon>
        <taxon>Betaproteobacteria</taxon>
        <taxon>Burkholderiales</taxon>
        <taxon>Burkholderiaceae</taxon>
        <taxon>Burkholderia</taxon>
        <taxon>Burkholderia cepacia complex</taxon>
    </lineage>
</organism>
<evidence type="ECO:0000256" key="4">
    <source>
        <dbReference type="ARBA" id="ARBA00022692"/>
    </source>
</evidence>
<dbReference type="EMBL" id="CABVPP010000077">
    <property type="protein sequence ID" value="VWC26787.1"/>
    <property type="molecule type" value="Genomic_DNA"/>
</dbReference>
<evidence type="ECO:0000256" key="7">
    <source>
        <dbReference type="SAM" id="Phobius"/>
    </source>
</evidence>
<protein>
    <submittedName>
        <fullName evidence="8">Chromate transport protein</fullName>
    </submittedName>
    <submittedName>
        <fullName evidence="9">Chromate transporter</fullName>
    </submittedName>
</protein>
<dbReference type="Proteomes" id="UP001248067">
    <property type="component" value="Unassembled WGS sequence"/>
</dbReference>
<evidence type="ECO:0000313" key="8">
    <source>
        <dbReference type="EMBL" id="MDR8757682.1"/>
    </source>
</evidence>
<evidence type="ECO:0000256" key="3">
    <source>
        <dbReference type="ARBA" id="ARBA00022475"/>
    </source>
</evidence>
<evidence type="ECO:0000313" key="11">
    <source>
        <dbReference type="Proteomes" id="UP001248067"/>
    </source>
</evidence>
<dbReference type="InterPro" id="IPR052518">
    <property type="entry name" value="CHR_Transporter"/>
</dbReference>
<dbReference type="Proteomes" id="UP000494162">
    <property type="component" value="Unassembled WGS sequence"/>
</dbReference>
<dbReference type="EMBL" id="VJSY01000068">
    <property type="protein sequence ID" value="MDR8757682.1"/>
    <property type="molecule type" value="Genomic_DNA"/>
</dbReference>
<dbReference type="AlphaFoldDB" id="A0A6P2R8Q0"/>
<keyword evidence="4 7" id="KW-0812">Transmembrane</keyword>
<feature type="transmembrane region" description="Helical" evidence="7">
    <location>
        <begin position="126"/>
        <end position="148"/>
    </location>
</feature>
<feature type="transmembrane region" description="Helical" evidence="7">
    <location>
        <begin position="199"/>
        <end position="223"/>
    </location>
</feature>
<proteinExistence type="inferred from homology"/>
<name>A0A6P2R8Q0_9BURK</name>
<dbReference type="Pfam" id="PF02417">
    <property type="entry name" value="Chromate_transp"/>
    <property type="match status" value="2"/>
</dbReference>
<feature type="transmembrane region" description="Helical" evidence="7">
    <location>
        <begin position="305"/>
        <end position="327"/>
    </location>
</feature>
<reference evidence="9 10" key="2">
    <citation type="submission" date="2019-09" db="EMBL/GenBank/DDBJ databases">
        <authorList>
            <person name="Depoorter E."/>
        </authorList>
    </citation>
    <scope>NUCLEOTIDE SEQUENCE [LARGE SCALE GENOMIC DNA]</scope>
    <source>
        <strain evidence="9">LMG 26883</strain>
    </source>
</reference>
<dbReference type="PANTHER" id="PTHR43663:SF1">
    <property type="entry name" value="CHROMATE TRANSPORTER"/>
    <property type="match status" value="1"/>
</dbReference>
<comment type="subcellular location">
    <subcellularLocation>
        <location evidence="1">Cell membrane</location>
        <topology evidence="1">Multi-pass membrane protein</topology>
    </subcellularLocation>
</comment>
<keyword evidence="6 7" id="KW-0472">Membrane</keyword>
<feature type="transmembrane region" description="Helical" evidence="7">
    <location>
        <begin position="272"/>
        <end position="293"/>
    </location>
</feature>
<keyword evidence="11" id="KW-1185">Reference proteome</keyword>
<feature type="transmembrane region" description="Helical" evidence="7">
    <location>
        <begin position="243"/>
        <end position="260"/>
    </location>
</feature>
<accession>A0A6P2R8Q0</accession>
<dbReference type="PIRSF" id="PIRSF004810">
    <property type="entry name" value="ChrA"/>
    <property type="match status" value="1"/>
</dbReference>
<evidence type="ECO:0000256" key="1">
    <source>
        <dbReference type="ARBA" id="ARBA00004651"/>
    </source>
</evidence>
<reference evidence="8 11" key="1">
    <citation type="submission" date="2019-06" db="EMBL/GenBank/DDBJ databases">
        <title>Evolution of Burkholderia multivorans in the lungs of Cystic Fibrosis patients.</title>
        <authorList>
            <person name="Moreira L.M."/>
        </authorList>
    </citation>
    <scope>NUCLEOTIDE SEQUENCE [LARGE SCALE GENOMIC DNA]</scope>
    <source>
        <strain evidence="8 11">VC13239</strain>
    </source>
</reference>
<dbReference type="InterPro" id="IPR014047">
    <property type="entry name" value="Chr_Tranpt_l_chain"/>
</dbReference>
<dbReference type="GO" id="GO:0005886">
    <property type="term" value="C:plasma membrane"/>
    <property type="evidence" value="ECO:0007669"/>
    <property type="project" value="UniProtKB-SubCell"/>
</dbReference>
<feature type="transmembrane region" description="Helical" evidence="7">
    <location>
        <begin position="52"/>
        <end position="72"/>
    </location>
</feature>
<sequence>MAVSWCAADNREGDRVGGPPAFFDAREIRPPGHHTIMATTIEVETTEHVGQASLWALFKVVAGISAISWGGLSMMAQLERHYVERLQRIEPHVFGDLVALAWLVPGPVGCNVAVQVGQTLHGRVGAWVAGIASVLPFFVLMTLFATFYRTPLVRALAAPMLLNHFGMVLAALIGVTWVRQLRTLARTRLEQAIAALSTILLAFAHSPAAFVGILFAAFAAGWLTGPRQRDAVDFTLSKRDRNLLVLLAVLVALFALPLPGDYQATLLWPRLAGAGMTLFGGGFSALPVLKTLFVTPATGISDRDFTLAFALSPVSPGPLLNVVPFLGYLTDGWLGALLATAALFIPSGCLVVFAQRHLLRLKRHSRFEHGMRLLRAATTGFLVVAVVKILHREPADPVYWLTGAFATLCFARFRVPVYAVYGAVAIACGAWLLAAAH</sequence>
<evidence type="ECO:0000256" key="6">
    <source>
        <dbReference type="ARBA" id="ARBA00023136"/>
    </source>
</evidence>
<evidence type="ECO:0000313" key="9">
    <source>
        <dbReference type="EMBL" id="VWC26787.1"/>
    </source>
</evidence>
<feature type="transmembrane region" description="Helical" evidence="7">
    <location>
        <begin position="418"/>
        <end position="436"/>
    </location>
</feature>
<evidence type="ECO:0000256" key="5">
    <source>
        <dbReference type="ARBA" id="ARBA00022989"/>
    </source>
</evidence>
<gene>
    <name evidence="8" type="primary">chrA1_2</name>
    <name evidence="9" type="ORF">BPS26883_06173</name>
    <name evidence="8" type="ORF">FEQ00_06139</name>
</gene>